<feature type="compositionally biased region" description="Basic residues" evidence="1">
    <location>
        <begin position="484"/>
        <end position="494"/>
    </location>
</feature>
<dbReference type="EMBL" id="SGPL01000174">
    <property type="protein sequence ID" value="THH16102.1"/>
    <property type="molecule type" value="Genomic_DNA"/>
</dbReference>
<feature type="compositionally biased region" description="Low complexity" evidence="1">
    <location>
        <begin position="220"/>
        <end position="234"/>
    </location>
</feature>
<dbReference type="Proteomes" id="UP000310158">
    <property type="component" value="Unassembled WGS sequence"/>
</dbReference>
<organism evidence="2 3">
    <name type="scientific">Bondarzewia mesenterica</name>
    <dbReference type="NCBI Taxonomy" id="1095465"/>
    <lineage>
        <taxon>Eukaryota</taxon>
        <taxon>Fungi</taxon>
        <taxon>Dikarya</taxon>
        <taxon>Basidiomycota</taxon>
        <taxon>Agaricomycotina</taxon>
        <taxon>Agaricomycetes</taxon>
        <taxon>Russulales</taxon>
        <taxon>Bondarzewiaceae</taxon>
        <taxon>Bondarzewia</taxon>
    </lineage>
</organism>
<evidence type="ECO:0000313" key="3">
    <source>
        <dbReference type="Proteomes" id="UP000310158"/>
    </source>
</evidence>
<comment type="caution">
    <text evidence="2">The sequence shown here is derived from an EMBL/GenBank/DDBJ whole genome shotgun (WGS) entry which is preliminary data.</text>
</comment>
<dbReference type="OrthoDB" id="3142357at2759"/>
<feature type="region of interest" description="Disordered" evidence="1">
    <location>
        <begin position="208"/>
        <end position="234"/>
    </location>
</feature>
<dbReference type="AlphaFoldDB" id="A0A4S4LUL4"/>
<accession>A0A4S4LUL4</accession>
<name>A0A4S4LUL4_9AGAM</name>
<feature type="region of interest" description="Disordered" evidence="1">
    <location>
        <begin position="481"/>
        <end position="556"/>
    </location>
</feature>
<reference evidence="2 3" key="1">
    <citation type="submission" date="2019-02" db="EMBL/GenBank/DDBJ databases">
        <title>Genome sequencing of the rare red list fungi Bondarzewia mesenterica.</title>
        <authorList>
            <person name="Buettner E."/>
            <person name="Kellner H."/>
        </authorList>
    </citation>
    <scope>NUCLEOTIDE SEQUENCE [LARGE SCALE GENOMIC DNA]</scope>
    <source>
        <strain evidence="2 3">DSM 108281</strain>
    </source>
</reference>
<proteinExistence type="predicted"/>
<gene>
    <name evidence="2" type="ORF">EW146_g4478</name>
</gene>
<feature type="compositionally biased region" description="Basic and acidic residues" evidence="1">
    <location>
        <begin position="511"/>
        <end position="523"/>
    </location>
</feature>
<evidence type="ECO:0000313" key="2">
    <source>
        <dbReference type="EMBL" id="THH16102.1"/>
    </source>
</evidence>
<sequence>MPSLVLSSVEGRPASSPDVLLNVLSNCHRSGRWGDVEQIFHAYWPSRAYSLCTYARLNVDWLTRDGAWRPAPVVPLSDIQFERVGLNSKFAIAKRLVSELLPYPRYTLDRLLRLRLSPIFILYATLDLDRPLPSDYDMQFMWRHLSRLLRLGRAQDLVCAHSMADADDGDTRPENCAPHSVDDPDGVLEILWHQLYPGVPRKGRYLKSPKQDVAAGPARGSGYASPSGLSSISSPSPASVVDVYVGMAQSGTGGVAITSAYTDSRWTKGEKSFSVPHPAARVTELHALLDTVCCWADEWTDHVVRFHVCSVPTAWHLNGFADYAPEFPALELLRRAARRWGFEMEACFVGGSCETPSANSHTRRAANLARASFQGQTLAKHLPLNSLVMDSVLMDLHEIDEGLREGALPLYERILKERDVGGYRSIVLQPGTHYQKVRCRAWHAEMQERRDRRATAIAGFKDVPGPQSGEREYVPAEKIEVRRIMGRRPAQKRGRGMDGTADDPKSGSLKVHVEGQRAPRDSDDGGVDARPAKRLRASDTEGRQQRQAGGSGCTVM</sequence>
<evidence type="ECO:0000256" key="1">
    <source>
        <dbReference type="SAM" id="MobiDB-lite"/>
    </source>
</evidence>
<protein>
    <submittedName>
        <fullName evidence="2">Uncharacterized protein</fullName>
    </submittedName>
</protein>
<keyword evidence="3" id="KW-1185">Reference proteome</keyword>